<dbReference type="PANTHER" id="PTHR35797">
    <property type="entry name" value="PROTEASE-RELATED"/>
    <property type="match status" value="1"/>
</dbReference>
<evidence type="ECO:0000256" key="1">
    <source>
        <dbReference type="ARBA" id="ARBA00009067"/>
    </source>
</evidence>
<keyword evidence="4" id="KW-0645">Protease</keyword>
<dbReference type="PATRIC" id="fig|28037.95.peg.480"/>
<evidence type="ECO:0000313" key="5">
    <source>
        <dbReference type="Proteomes" id="UP000028090"/>
    </source>
</evidence>
<keyword evidence="2" id="KW-0472">Membrane</keyword>
<dbReference type="GO" id="GO:0006508">
    <property type="term" value="P:proteolysis"/>
    <property type="evidence" value="ECO:0007669"/>
    <property type="project" value="UniProtKB-KW"/>
</dbReference>
<feature type="domain" description="CAAX prenyl protease 2/Lysostaphin resistance protein A-like" evidence="3">
    <location>
        <begin position="146"/>
        <end position="246"/>
    </location>
</feature>
<organism evidence="4 5">
    <name type="scientific">Streptococcus mitis</name>
    <dbReference type="NCBI Taxonomy" id="28037"/>
    <lineage>
        <taxon>Bacteria</taxon>
        <taxon>Bacillati</taxon>
        <taxon>Bacillota</taxon>
        <taxon>Bacilli</taxon>
        <taxon>Lactobacillales</taxon>
        <taxon>Streptococcaceae</taxon>
        <taxon>Streptococcus</taxon>
        <taxon>Streptococcus mitis group</taxon>
    </lineage>
</organism>
<feature type="transmembrane region" description="Helical" evidence="2">
    <location>
        <begin position="7"/>
        <end position="27"/>
    </location>
</feature>
<dbReference type="EMBL" id="JPFU01000008">
    <property type="protein sequence ID" value="KEQ36695.1"/>
    <property type="molecule type" value="Genomic_DNA"/>
</dbReference>
<evidence type="ECO:0000259" key="3">
    <source>
        <dbReference type="Pfam" id="PF02517"/>
    </source>
</evidence>
<dbReference type="InterPro" id="IPR003675">
    <property type="entry name" value="Rce1/LyrA-like_dom"/>
</dbReference>
<sequence>MSNKRTILLFVVLAYALAWIIWLALWLSGVGLNSPWSQLASIVAMWMPALAVFILGKITNQPSGIKSKLVVNLKSNWRFYLLAIWLPAVISFLGAGLYFLVFSSNFSLGFESIQAILQEKGVSQSTIPLSFLALIQILSSLTYAPFLNSFFALGEEIGWRGYLYPALRGRFSRVQTHVLLGLIWSLWHLPINLQGYNYGLSYFAYPVLGVVAMFLFCFSLGILLSWLLEKTGSIWASALFHGAINATAGLGLLFQLPGEKISSLLILGPSPTGMLSVLPCLVLALLILQRERSHYEFCK</sequence>
<dbReference type="GO" id="GO:0004175">
    <property type="term" value="F:endopeptidase activity"/>
    <property type="evidence" value="ECO:0007669"/>
    <property type="project" value="UniProtKB-ARBA"/>
</dbReference>
<feature type="transmembrane region" description="Helical" evidence="2">
    <location>
        <begin position="79"/>
        <end position="101"/>
    </location>
</feature>
<gene>
    <name evidence="4" type="ORF">SK629_0540</name>
</gene>
<comment type="caution">
    <text evidence="4">The sequence shown here is derived from an EMBL/GenBank/DDBJ whole genome shotgun (WGS) entry which is preliminary data.</text>
</comment>
<keyword evidence="2" id="KW-0812">Transmembrane</keyword>
<evidence type="ECO:0000256" key="2">
    <source>
        <dbReference type="SAM" id="Phobius"/>
    </source>
</evidence>
<dbReference type="OrthoDB" id="9777755at2"/>
<dbReference type="Pfam" id="PF02517">
    <property type="entry name" value="Rce1-like"/>
    <property type="match status" value="1"/>
</dbReference>
<proteinExistence type="inferred from homology"/>
<dbReference type="InterPro" id="IPR042150">
    <property type="entry name" value="MmRce1-like"/>
</dbReference>
<comment type="similarity">
    <text evidence="1">Belongs to the UPF0177 family.</text>
</comment>
<feature type="transmembrane region" description="Helical" evidence="2">
    <location>
        <begin position="266"/>
        <end position="288"/>
    </location>
</feature>
<name>A0A081Q172_STRMT</name>
<protein>
    <submittedName>
        <fullName evidence="4">CAAX amino terminal protease self-immunity family protein</fullName>
    </submittedName>
</protein>
<dbReference type="PANTHER" id="PTHR35797:SF1">
    <property type="entry name" value="PROTEASE"/>
    <property type="match status" value="1"/>
</dbReference>
<dbReference type="AlphaFoldDB" id="A0A081Q172"/>
<dbReference type="RefSeq" id="WP_042900452.1">
    <property type="nucleotide sequence ID" value="NZ_JPFU01000008.1"/>
</dbReference>
<dbReference type="Proteomes" id="UP000028090">
    <property type="component" value="Unassembled WGS sequence"/>
</dbReference>
<evidence type="ECO:0000313" key="4">
    <source>
        <dbReference type="EMBL" id="KEQ36695.1"/>
    </source>
</evidence>
<keyword evidence="4" id="KW-0378">Hydrolase</keyword>
<feature type="transmembrane region" description="Helical" evidence="2">
    <location>
        <begin position="129"/>
        <end position="153"/>
    </location>
</feature>
<feature type="transmembrane region" description="Helical" evidence="2">
    <location>
        <begin position="39"/>
        <end position="58"/>
    </location>
</feature>
<keyword evidence="2" id="KW-1133">Transmembrane helix</keyword>
<feature type="transmembrane region" description="Helical" evidence="2">
    <location>
        <begin position="203"/>
        <end position="227"/>
    </location>
</feature>
<reference evidence="4 5" key="1">
    <citation type="submission" date="2014-05" db="EMBL/GenBank/DDBJ databases">
        <authorList>
            <person name="Daugherty S.C."/>
            <person name="Tallon L.J."/>
            <person name="Sadzewicz L."/>
            <person name="Kilian M."/>
            <person name="Tettelin H."/>
        </authorList>
    </citation>
    <scope>NUCLEOTIDE SEQUENCE [LARGE SCALE GENOMIC DNA]</scope>
    <source>
        <strain evidence="4 5">SK629</strain>
    </source>
</reference>
<feature type="transmembrane region" description="Helical" evidence="2">
    <location>
        <begin position="234"/>
        <end position="254"/>
    </location>
</feature>
<feature type="transmembrane region" description="Helical" evidence="2">
    <location>
        <begin position="174"/>
        <end position="191"/>
    </location>
</feature>
<accession>A0A081Q172</accession>
<dbReference type="GO" id="GO:0080120">
    <property type="term" value="P:CAAX-box protein maturation"/>
    <property type="evidence" value="ECO:0007669"/>
    <property type="project" value="UniProtKB-ARBA"/>
</dbReference>